<dbReference type="InterPro" id="IPR019554">
    <property type="entry name" value="Soluble_ligand-bd"/>
</dbReference>
<evidence type="ECO:0000256" key="3">
    <source>
        <dbReference type="ARBA" id="ARBA00022448"/>
    </source>
</evidence>
<feature type="domain" description="SLBB" evidence="18">
    <location>
        <begin position="240"/>
        <end position="337"/>
    </location>
</feature>
<dbReference type="InterPro" id="IPR054765">
    <property type="entry name" value="SLBB_dom"/>
</dbReference>
<evidence type="ECO:0000256" key="15">
    <source>
        <dbReference type="SAM" id="SignalP"/>
    </source>
</evidence>
<keyword evidence="8" id="KW-0625">Polysaccharide transport</keyword>
<dbReference type="PANTHER" id="PTHR33619:SF3">
    <property type="entry name" value="POLYSACCHARIDE EXPORT PROTEIN GFCE-RELATED"/>
    <property type="match status" value="1"/>
</dbReference>
<dbReference type="Gene3D" id="3.30.1950.10">
    <property type="entry name" value="wza like domain"/>
    <property type="match status" value="1"/>
</dbReference>
<evidence type="ECO:0000256" key="7">
    <source>
        <dbReference type="ARBA" id="ARBA00022729"/>
    </source>
</evidence>
<evidence type="ECO:0000259" key="18">
    <source>
        <dbReference type="Pfam" id="PF22461"/>
    </source>
</evidence>
<keyword evidence="14" id="KW-0449">Lipoprotein</keyword>
<dbReference type="PROSITE" id="PS51257">
    <property type="entry name" value="PROKAR_LIPOPROTEIN"/>
    <property type="match status" value="1"/>
</dbReference>
<evidence type="ECO:0000256" key="8">
    <source>
        <dbReference type="ARBA" id="ARBA00023047"/>
    </source>
</evidence>
<keyword evidence="11" id="KW-0472">Membrane</keyword>
<evidence type="ECO:0000313" key="20">
    <source>
        <dbReference type="Proteomes" id="UP000777935"/>
    </source>
</evidence>
<dbReference type="Proteomes" id="UP000777935">
    <property type="component" value="Unassembled WGS sequence"/>
</dbReference>
<dbReference type="RefSeq" id="WP_174134980.1">
    <property type="nucleotide sequence ID" value="NZ_JABUFE010000001.1"/>
</dbReference>
<evidence type="ECO:0000256" key="12">
    <source>
        <dbReference type="ARBA" id="ARBA00023139"/>
    </source>
</evidence>
<keyword evidence="3" id="KW-0813">Transport</keyword>
<evidence type="ECO:0000256" key="11">
    <source>
        <dbReference type="ARBA" id="ARBA00023136"/>
    </source>
</evidence>
<evidence type="ECO:0000256" key="6">
    <source>
        <dbReference type="ARBA" id="ARBA00022692"/>
    </source>
</evidence>
<evidence type="ECO:0000313" key="19">
    <source>
        <dbReference type="EMBL" id="NSX53725.1"/>
    </source>
</evidence>
<evidence type="ECO:0000256" key="5">
    <source>
        <dbReference type="ARBA" id="ARBA00022597"/>
    </source>
</evidence>
<keyword evidence="13" id="KW-0998">Cell outer membrane</keyword>
<dbReference type="InterPro" id="IPR049712">
    <property type="entry name" value="Poly_export"/>
</dbReference>
<evidence type="ECO:0000259" key="16">
    <source>
        <dbReference type="Pfam" id="PF02563"/>
    </source>
</evidence>
<evidence type="ECO:0000256" key="2">
    <source>
        <dbReference type="ARBA" id="ARBA00009450"/>
    </source>
</evidence>
<dbReference type="PANTHER" id="PTHR33619">
    <property type="entry name" value="POLYSACCHARIDE EXPORT PROTEIN GFCE-RELATED"/>
    <property type="match status" value="1"/>
</dbReference>
<keyword evidence="12" id="KW-0564">Palmitate</keyword>
<evidence type="ECO:0000256" key="1">
    <source>
        <dbReference type="ARBA" id="ARBA00004571"/>
    </source>
</evidence>
<comment type="similarity">
    <text evidence="2">Belongs to the BexD/CtrA/VexA family.</text>
</comment>
<evidence type="ECO:0000256" key="14">
    <source>
        <dbReference type="ARBA" id="ARBA00023288"/>
    </source>
</evidence>
<reference evidence="19 20" key="1">
    <citation type="submission" date="2020-06" db="EMBL/GenBank/DDBJ databases">
        <title>Sulfitobacter algicola sp. nov., isolated from green algae.</title>
        <authorList>
            <person name="Wang C."/>
        </authorList>
    </citation>
    <scope>NUCLEOTIDE SEQUENCE [LARGE SCALE GENOMIC DNA]</scope>
    <source>
        <strain evidence="19 20">1151</strain>
    </source>
</reference>
<evidence type="ECO:0000259" key="17">
    <source>
        <dbReference type="Pfam" id="PF10531"/>
    </source>
</evidence>
<feature type="domain" description="Polysaccharide export protein N-terminal" evidence="16">
    <location>
        <begin position="71"/>
        <end position="151"/>
    </location>
</feature>
<dbReference type="Pfam" id="PF02563">
    <property type="entry name" value="Poly_export"/>
    <property type="match status" value="1"/>
</dbReference>
<gene>
    <name evidence="19" type="ORF">HRQ87_02825</name>
</gene>
<dbReference type="EMBL" id="JABUFE010000001">
    <property type="protein sequence ID" value="NSX53725.1"/>
    <property type="molecule type" value="Genomic_DNA"/>
</dbReference>
<name>A0ABX2IRK8_9RHOB</name>
<sequence length="367" mass="38489">MIRATGAIILLGLLCACAPSDGPSTRSMISSARSNDVPLIDLSARAISAQNQAGMPTLGKAFTGGTYKPGVVRKGDTINVVVFDAGDAGIFTTADSSSLNLGDYTVDDSGHVNLPFVGRVRVADRTINTVQNAITTQLRESAINPFVNVNITRKDADSFAVQGDVASSGVFPLTARGETVLEAIALAGGPTEKPGQTEVKLIRGDKSAAQILTSIYDNPTDNVTMLPGDILLLAPAPHTFIASGALNKKGEIPFSAGTVNLNQAIARAGGLADGRANPRSVFVLRTITAPEARQLGQKVAELIPSGGNIIYRVNLRKSDQVFLADRFMIRDGDQIFVGDAPLAKTGKITQVFSRPPELPSEPSVELP</sequence>
<keyword evidence="5" id="KW-0762">Sugar transport</keyword>
<keyword evidence="9" id="KW-0406">Ion transport</keyword>
<keyword evidence="20" id="KW-1185">Reference proteome</keyword>
<proteinExistence type="inferred from homology"/>
<comment type="caution">
    <text evidence="19">The sequence shown here is derived from an EMBL/GenBank/DDBJ whole genome shotgun (WGS) entry which is preliminary data.</text>
</comment>
<evidence type="ECO:0000256" key="9">
    <source>
        <dbReference type="ARBA" id="ARBA00023065"/>
    </source>
</evidence>
<organism evidence="19 20">
    <name type="scientific">Parasulfitobacter algicola</name>
    <dbReference type="NCBI Taxonomy" id="2614809"/>
    <lineage>
        <taxon>Bacteria</taxon>
        <taxon>Pseudomonadati</taxon>
        <taxon>Pseudomonadota</taxon>
        <taxon>Alphaproteobacteria</taxon>
        <taxon>Rhodobacterales</taxon>
        <taxon>Roseobacteraceae</taxon>
        <taxon>Parasulfitobacter</taxon>
    </lineage>
</organism>
<feature type="domain" description="Soluble ligand binding" evidence="17">
    <location>
        <begin position="160"/>
        <end position="206"/>
    </location>
</feature>
<feature type="signal peptide" evidence="15">
    <location>
        <begin position="1"/>
        <end position="18"/>
    </location>
</feature>
<evidence type="ECO:0000256" key="13">
    <source>
        <dbReference type="ARBA" id="ARBA00023237"/>
    </source>
</evidence>
<protein>
    <submittedName>
        <fullName evidence="19">Polysaccharide export protein</fullName>
    </submittedName>
</protein>
<evidence type="ECO:0000256" key="4">
    <source>
        <dbReference type="ARBA" id="ARBA00022452"/>
    </source>
</evidence>
<accession>A0ABX2IRK8</accession>
<keyword evidence="6" id="KW-0812">Transmembrane</keyword>
<dbReference type="InterPro" id="IPR003715">
    <property type="entry name" value="Poly_export_N"/>
</dbReference>
<dbReference type="Pfam" id="PF10531">
    <property type="entry name" value="SLBB"/>
    <property type="match status" value="1"/>
</dbReference>
<feature type="chain" id="PRO_5047151143" evidence="15">
    <location>
        <begin position="19"/>
        <end position="367"/>
    </location>
</feature>
<comment type="subcellular location">
    <subcellularLocation>
        <location evidence="1">Cell outer membrane</location>
        <topology evidence="1">Multi-pass membrane protein</topology>
    </subcellularLocation>
</comment>
<keyword evidence="7 15" id="KW-0732">Signal</keyword>
<evidence type="ECO:0000256" key="10">
    <source>
        <dbReference type="ARBA" id="ARBA00023114"/>
    </source>
</evidence>
<keyword evidence="4" id="KW-1134">Transmembrane beta strand</keyword>
<dbReference type="Gene3D" id="3.10.560.10">
    <property type="entry name" value="Outer membrane lipoprotein wza domain like"/>
    <property type="match status" value="2"/>
</dbReference>
<keyword evidence="10" id="KW-0626">Porin</keyword>
<dbReference type="Pfam" id="PF22461">
    <property type="entry name" value="SLBB_2"/>
    <property type="match status" value="1"/>
</dbReference>